<dbReference type="eggNOG" id="KOG3607">
    <property type="taxonomic scope" value="Eukaryota"/>
</dbReference>
<dbReference type="GO" id="GO:0006508">
    <property type="term" value="P:proteolysis"/>
    <property type="evidence" value="ECO:0007669"/>
    <property type="project" value="InterPro"/>
</dbReference>
<dbReference type="Pfam" id="PF01421">
    <property type="entry name" value="Reprolysin"/>
    <property type="match status" value="1"/>
</dbReference>
<keyword evidence="14" id="KW-0479">Metal-binding</keyword>
<feature type="domain" description="Helicase C-terminal" evidence="20">
    <location>
        <begin position="397"/>
        <end position="596"/>
    </location>
</feature>
<dbReference type="CDD" id="cd18791">
    <property type="entry name" value="SF2_C_RHA"/>
    <property type="match status" value="1"/>
</dbReference>
<keyword evidence="6 21" id="KW-0347">Helicase</keyword>
<evidence type="ECO:0000256" key="15">
    <source>
        <dbReference type="SAM" id="MobiDB-lite"/>
    </source>
</evidence>
<dbReference type="Proteomes" id="UP000031443">
    <property type="component" value="Unassembled WGS sequence"/>
</dbReference>
<evidence type="ECO:0000259" key="20">
    <source>
        <dbReference type="PROSITE" id="PS51194"/>
    </source>
</evidence>
<evidence type="ECO:0000256" key="6">
    <source>
        <dbReference type="ARBA" id="ARBA00022806"/>
    </source>
</evidence>
<dbReference type="InterPro" id="IPR014001">
    <property type="entry name" value="Helicase_ATP-bd"/>
</dbReference>
<evidence type="ECO:0000313" key="22">
    <source>
        <dbReference type="Proteomes" id="UP000031443"/>
    </source>
</evidence>
<dbReference type="SMART" id="SM00608">
    <property type="entry name" value="ACR"/>
    <property type="match status" value="1"/>
</dbReference>
<comment type="catalytic activity">
    <reaction evidence="11">
        <text>ATP + H2O = ADP + phosphate + H(+)</text>
        <dbReference type="Rhea" id="RHEA:13065"/>
        <dbReference type="ChEBI" id="CHEBI:15377"/>
        <dbReference type="ChEBI" id="CHEBI:15378"/>
        <dbReference type="ChEBI" id="CHEBI:30616"/>
        <dbReference type="ChEBI" id="CHEBI:43474"/>
        <dbReference type="ChEBI" id="CHEBI:456216"/>
        <dbReference type="EC" id="3.6.4.13"/>
    </reaction>
</comment>
<comment type="subcellular location">
    <subcellularLocation>
        <location evidence="1">Membrane</location>
        <topology evidence="1">Single-pass membrane protein</topology>
    </subcellularLocation>
</comment>
<proteinExistence type="predicted"/>
<feature type="compositionally biased region" description="Basic and acidic residues" evidence="15">
    <location>
        <begin position="41"/>
        <end position="52"/>
    </location>
</feature>
<dbReference type="EC" id="3.6.4.13" evidence="2"/>
<dbReference type="Pfam" id="PF08516">
    <property type="entry name" value="ADAM_CR"/>
    <property type="match status" value="1"/>
</dbReference>
<dbReference type="InterPro" id="IPR036436">
    <property type="entry name" value="Disintegrin_dom_sf"/>
</dbReference>
<keyword evidence="14" id="KW-0862">Zinc</keyword>
<dbReference type="InterPro" id="IPR006586">
    <property type="entry name" value="ADAM_Cys-rich"/>
</dbReference>
<evidence type="ECO:0000256" key="8">
    <source>
        <dbReference type="ARBA" id="ARBA00022989"/>
    </source>
</evidence>
<dbReference type="PROSITE" id="PS00427">
    <property type="entry name" value="DISINTEGRIN_1"/>
    <property type="match status" value="1"/>
</dbReference>
<comment type="caution">
    <text evidence="13">Lacks conserved residue(s) required for the propagation of feature annotation.</text>
</comment>
<evidence type="ECO:0000256" key="12">
    <source>
        <dbReference type="PROSITE-ProRule" id="PRU00068"/>
    </source>
</evidence>
<dbReference type="InterPro" id="IPR001762">
    <property type="entry name" value="Disintegrin_dom"/>
</dbReference>
<dbReference type="PROSITE" id="PS01186">
    <property type="entry name" value="EGF_2"/>
    <property type="match status" value="1"/>
</dbReference>
<evidence type="ECO:0000259" key="19">
    <source>
        <dbReference type="PROSITE" id="PS51192"/>
    </source>
</evidence>
<evidence type="ECO:0000256" key="10">
    <source>
        <dbReference type="ARBA" id="ARBA00023157"/>
    </source>
</evidence>
<accession>M7BQI2</accession>
<keyword evidence="3" id="KW-0812">Transmembrane</keyword>
<dbReference type="InterPro" id="IPR000742">
    <property type="entry name" value="EGF"/>
</dbReference>
<feature type="domain" description="Peptidase M12B" evidence="18">
    <location>
        <begin position="942"/>
        <end position="1136"/>
    </location>
</feature>
<keyword evidence="8" id="KW-1133">Transmembrane helix</keyword>
<dbReference type="Pfam" id="PF00270">
    <property type="entry name" value="DEAD"/>
    <property type="match status" value="1"/>
</dbReference>
<keyword evidence="4" id="KW-0547">Nucleotide-binding</keyword>
<feature type="disulfide bond" evidence="12">
    <location>
        <begin position="1202"/>
        <end position="1222"/>
    </location>
</feature>
<feature type="domain" description="Helicase ATP-binding" evidence="19">
    <location>
        <begin position="214"/>
        <end position="384"/>
    </location>
</feature>
<dbReference type="InterPro" id="IPR048333">
    <property type="entry name" value="HA2_WH"/>
</dbReference>
<dbReference type="FunFam" id="3.40.390.10:FF:000002">
    <property type="entry name" value="Disintegrin and metalloproteinase domain-containing protein 22"/>
    <property type="match status" value="1"/>
</dbReference>
<dbReference type="GO" id="GO:0046872">
    <property type="term" value="F:metal ion binding"/>
    <property type="evidence" value="ECO:0007669"/>
    <property type="project" value="UniProtKB-KW"/>
</dbReference>
<dbReference type="InterPro" id="IPR011709">
    <property type="entry name" value="DEAD-box_helicase_OB_fold"/>
</dbReference>
<dbReference type="InterPro" id="IPR007502">
    <property type="entry name" value="Helicase-assoc_dom"/>
</dbReference>
<dbReference type="SUPFAM" id="SSF55486">
    <property type="entry name" value="Metalloproteases ('zincins'), catalytic domain"/>
    <property type="match status" value="1"/>
</dbReference>
<dbReference type="SMART" id="SM00050">
    <property type="entry name" value="DISIN"/>
    <property type="match status" value="1"/>
</dbReference>
<gene>
    <name evidence="21" type="ORF">UY3_04733</name>
</gene>
<feature type="binding site" evidence="14">
    <location>
        <position position="1081"/>
    </location>
    <ligand>
        <name>Zn(2+)</name>
        <dbReference type="ChEBI" id="CHEBI:29105"/>
        <note>catalytic</note>
    </ligand>
</feature>
<evidence type="ECO:0000256" key="4">
    <source>
        <dbReference type="ARBA" id="ARBA00022741"/>
    </source>
</evidence>
<evidence type="ECO:0000259" key="16">
    <source>
        <dbReference type="PROSITE" id="PS50026"/>
    </source>
</evidence>
<dbReference type="GO" id="GO:0005524">
    <property type="term" value="F:ATP binding"/>
    <property type="evidence" value="ECO:0007669"/>
    <property type="project" value="UniProtKB-KW"/>
</dbReference>
<dbReference type="Gene3D" id="1.20.120.1080">
    <property type="match status" value="1"/>
</dbReference>
<feature type="binding site" evidence="14">
    <location>
        <position position="1077"/>
    </location>
    <ligand>
        <name>Zn(2+)</name>
        <dbReference type="ChEBI" id="CHEBI:29105"/>
        <note>catalytic</note>
    </ligand>
</feature>
<evidence type="ECO:0000259" key="18">
    <source>
        <dbReference type="PROSITE" id="PS50215"/>
    </source>
</evidence>
<dbReference type="Gene3D" id="3.40.50.300">
    <property type="entry name" value="P-loop containing nucleotide triphosphate hydrolases"/>
    <property type="match status" value="2"/>
</dbReference>
<evidence type="ECO:0000256" key="13">
    <source>
        <dbReference type="PROSITE-ProRule" id="PRU00076"/>
    </source>
</evidence>
<dbReference type="Pfam" id="PF00271">
    <property type="entry name" value="Helicase_C"/>
    <property type="match status" value="1"/>
</dbReference>
<keyword evidence="5" id="KW-0378">Hydrolase</keyword>
<evidence type="ECO:0000256" key="11">
    <source>
        <dbReference type="ARBA" id="ARBA00047984"/>
    </source>
</evidence>
<dbReference type="Pfam" id="PF00200">
    <property type="entry name" value="Disintegrin"/>
    <property type="match status" value="1"/>
</dbReference>
<evidence type="ECO:0000256" key="1">
    <source>
        <dbReference type="ARBA" id="ARBA00004167"/>
    </source>
</evidence>
<evidence type="ECO:0000256" key="7">
    <source>
        <dbReference type="ARBA" id="ARBA00022840"/>
    </source>
</evidence>
<dbReference type="PANTHER" id="PTHR11905:SF120">
    <property type="entry name" value="DISINTEGRIN AND METALLOPROTEINASE DOMAIN-CONTAINING PROTEIN 1A"/>
    <property type="match status" value="1"/>
</dbReference>
<dbReference type="SMART" id="SM00487">
    <property type="entry name" value="DEXDc"/>
    <property type="match status" value="1"/>
</dbReference>
<feature type="domain" description="EGF-like" evidence="16">
    <location>
        <begin position="1370"/>
        <end position="1404"/>
    </location>
</feature>
<dbReference type="PROSITE" id="PS00690">
    <property type="entry name" value="DEAH_ATP_HELICASE"/>
    <property type="match status" value="1"/>
</dbReference>
<feature type="binding site" evidence="14">
    <location>
        <position position="1087"/>
    </location>
    <ligand>
        <name>Zn(2+)</name>
        <dbReference type="ChEBI" id="CHEBI:29105"/>
        <note>catalytic</note>
    </ligand>
</feature>
<dbReference type="SMART" id="SM00490">
    <property type="entry name" value="HELICc"/>
    <property type="match status" value="1"/>
</dbReference>
<dbReference type="Pfam" id="PF07717">
    <property type="entry name" value="OB_NTP_bind"/>
    <property type="match status" value="1"/>
</dbReference>
<evidence type="ECO:0000256" key="2">
    <source>
        <dbReference type="ARBA" id="ARBA00012552"/>
    </source>
</evidence>
<dbReference type="InterPro" id="IPR002464">
    <property type="entry name" value="DNA/RNA_helicase_DEAH_CS"/>
</dbReference>
<dbReference type="InterPro" id="IPR018358">
    <property type="entry name" value="Disintegrin_CS"/>
</dbReference>
<dbReference type="CDD" id="cd17981">
    <property type="entry name" value="DEXHc_DHX36"/>
    <property type="match status" value="1"/>
</dbReference>
<dbReference type="GO" id="GO:0008584">
    <property type="term" value="P:male gonad development"/>
    <property type="evidence" value="ECO:0007669"/>
    <property type="project" value="TreeGrafter"/>
</dbReference>
<evidence type="ECO:0000256" key="14">
    <source>
        <dbReference type="PROSITE-ProRule" id="PRU00276"/>
    </source>
</evidence>
<keyword evidence="9" id="KW-0472">Membrane</keyword>
<sequence>MSAKSTACALIAAASILRRFRRLLEGAPLPVSYRVRRPERRRMSFEHRRDWSRGGGGGPRPSSSSAGGPEGRGGRGRHPSHLKGRDIGLWYARKQGQKSKEPDRQQRAVVRMDERREEQIVQLLNTVQTRNEKEQESVSWWSGEEEGPEVPLEKPTLAKTSVKQRPILEKTFLDRDSEYLFQENEPDIDLNEKFREELRKKKFDPRYIEMQELITMINNNQVTVISGETGCGKTTQVTQFILDDCIERGKGSACRIVCTQPRRISAISVAERVAAERAEVCGNGKSTGYQIRLQSRLPRKQGSILYCTTGIVLQWLQSDKQLSSVSHVILDEIHERNLQSDVLMTVIKDLLNVRPDLKVILMSATLNAEKFSEYFDNCPMIHIPGFTFPVVEYLLEDTIEKLRYTPKDTDCRPRLKKGFMQGHISRPEKEEKEEIYRERWPDYLRQLRGRYSASTIDALEMMDDDKIDLDLIAALIRHIVLEEEVFKKTPPGVRKIVIATNIAETSITIDDVVYVIDGGKIKETHFDTQNNISTMAAEWVSKANAKQRKGRAGRVQPGHCYHLYNGLRASLLDDYQLPEILRTPLEELCLQIKILRLGGIAYFLSRLMDPPSREAVMLSINHLMELNALDRQEELTPLGVHLARLPVEPHIGKMILFGALFCCLDPVLTIAASLSFKDPFVIPLGKEKVADARRKELSKNTKSDHLTVVNAFAMLLNMKGQFAEHLLAAGFVSSKNPRDPKSNTNSDNEKLLKAVICAGLYPKVAKIRKSFSKKRKMVKVCTKTDGTVNIHPKSVNVEETEFHYNWLVYHLKMRTSSQKGLFLAGHLPVFTYERGELVRSQPFIPSHCYYEGYVEGAPESLVVLSTCSGGLRGLLHIEGTSYGIEPIKASSTCQHLLYRMGDVKGTPASCGVTTEELQHQGTKIQVTGPAVAGGRHRWTHATYIEFCVVVEKEQFILFRRNESLLTSQVLEVINMVDSFYRALGAHVILVGLEIWTENNLITLPDTIGNALPEFNRWRNDVLYRRLQHDAGQLFMAKIYRGRAGRAYVGGICLVTDAASIVTWRFASVPFFSVTVAHELGHNLGMYHDYDKCLCNRTVGCIMAAVHVTTDQFSDCSREVYFNLLREGAGFCLYNIPAPSKIFRMKRCGNKVVEGEEECDCGSELECKKDLCCQSMCKLKPGMACAFGKCCKKCQILAEGKLCRAAVDECDLPEYCNGTSKWCQDNVYVQDGTPCSDMGYCYRGSCHNHKKQCADIFGRGAQKAPLSCFSNLNTRGDRFGNCGGGETGANYKKCKISDVLCGRIQCKNVEKIPPLKEHSTVVQTPIGHIWCWGTDHHAGTDVIDTGAVKDGTFCGNGKICLNRTCASVPNLNFDCDAKKKCNSRGVCTNTKNCHCNYGWAPPDCKFPGYGGSIDSGPVPVSKPMVLNKQFNTVHSNDACEA</sequence>
<evidence type="ECO:0000256" key="3">
    <source>
        <dbReference type="ARBA" id="ARBA00022692"/>
    </source>
</evidence>
<dbReference type="Pfam" id="PF21010">
    <property type="entry name" value="HA2_C"/>
    <property type="match status" value="1"/>
</dbReference>
<keyword evidence="13" id="KW-0245">EGF-like domain</keyword>
<dbReference type="GO" id="GO:0003724">
    <property type="term" value="F:RNA helicase activity"/>
    <property type="evidence" value="ECO:0007669"/>
    <property type="project" value="UniProtKB-EC"/>
</dbReference>
<dbReference type="GO" id="GO:0003676">
    <property type="term" value="F:nucleic acid binding"/>
    <property type="evidence" value="ECO:0007669"/>
    <property type="project" value="InterPro"/>
</dbReference>
<evidence type="ECO:0000256" key="9">
    <source>
        <dbReference type="ARBA" id="ARBA00023136"/>
    </source>
</evidence>
<dbReference type="GO" id="GO:0009897">
    <property type="term" value="C:external side of plasma membrane"/>
    <property type="evidence" value="ECO:0007669"/>
    <property type="project" value="TreeGrafter"/>
</dbReference>
<dbReference type="PROSITE" id="PS51192">
    <property type="entry name" value="HELICASE_ATP_BIND_1"/>
    <property type="match status" value="1"/>
</dbReference>
<dbReference type="SMART" id="SM00847">
    <property type="entry name" value="HA2"/>
    <property type="match status" value="1"/>
</dbReference>
<keyword evidence="22" id="KW-1185">Reference proteome</keyword>
<dbReference type="Gene3D" id="4.10.70.10">
    <property type="entry name" value="Disintegrin domain"/>
    <property type="match status" value="1"/>
</dbReference>
<dbReference type="InterPro" id="IPR011545">
    <property type="entry name" value="DEAD/DEAH_box_helicase_dom"/>
</dbReference>
<feature type="active site" evidence="14">
    <location>
        <position position="1078"/>
    </location>
</feature>
<dbReference type="PROSITE" id="PS51194">
    <property type="entry name" value="HELICASE_CTER"/>
    <property type="match status" value="1"/>
</dbReference>
<dbReference type="CDD" id="cd04269">
    <property type="entry name" value="ZnMc_adamalysin_II_like"/>
    <property type="match status" value="1"/>
</dbReference>
<feature type="region of interest" description="Disordered" evidence="15">
    <location>
        <begin position="41"/>
        <end position="84"/>
    </location>
</feature>
<dbReference type="GO" id="GO:0004222">
    <property type="term" value="F:metalloendopeptidase activity"/>
    <property type="evidence" value="ECO:0007669"/>
    <property type="project" value="InterPro"/>
</dbReference>
<dbReference type="FunFam" id="4.10.70.10:FF:000001">
    <property type="entry name" value="Disintegrin and metalloproteinase domain-containing protein 22"/>
    <property type="match status" value="1"/>
</dbReference>
<evidence type="ECO:0000259" key="17">
    <source>
        <dbReference type="PROSITE" id="PS50214"/>
    </source>
</evidence>
<dbReference type="PROSITE" id="PS50215">
    <property type="entry name" value="ADAM_MEPRO"/>
    <property type="match status" value="1"/>
</dbReference>
<evidence type="ECO:0000256" key="5">
    <source>
        <dbReference type="ARBA" id="ARBA00022801"/>
    </source>
</evidence>
<dbReference type="SUPFAM" id="SSF52540">
    <property type="entry name" value="P-loop containing nucleoside triphosphate hydrolases"/>
    <property type="match status" value="1"/>
</dbReference>
<dbReference type="Gene3D" id="3.40.390.10">
    <property type="entry name" value="Collagenase (Catalytic Domain)"/>
    <property type="match status" value="1"/>
</dbReference>
<dbReference type="STRING" id="8469.M7BQI2"/>
<keyword evidence="7" id="KW-0067">ATP-binding</keyword>
<dbReference type="InterPro" id="IPR034027">
    <property type="entry name" value="Reprolysin_adamalysin"/>
</dbReference>
<dbReference type="PANTHER" id="PTHR11905">
    <property type="entry name" value="ADAM A DISINTEGRIN AND METALLOPROTEASE DOMAIN"/>
    <property type="match status" value="1"/>
</dbReference>
<dbReference type="FunFam" id="3.40.50.300:FF:000739">
    <property type="entry name" value="Putative ATP-dependent RNA helicase DHX36"/>
    <property type="match status" value="1"/>
</dbReference>
<keyword evidence="10 13" id="KW-1015">Disulfide bond</keyword>
<dbReference type="InterPro" id="IPR024079">
    <property type="entry name" value="MetalloPept_cat_dom_sf"/>
</dbReference>
<dbReference type="Pfam" id="PF04408">
    <property type="entry name" value="WHD_HA2"/>
    <property type="match status" value="1"/>
</dbReference>
<reference evidence="22" key="1">
    <citation type="journal article" date="2013" name="Nat. Genet.">
        <title>The draft genomes of soft-shell turtle and green sea turtle yield insights into the development and evolution of the turtle-specific body plan.</title>
        <authorList>
            <person name="Wang Z."/>
            <person name="Pascual-Anaya J."/>
            <person name="Zadissa A."/>
            <person name="Li W."/>
            <person name="Niimura Y."/>
            <person name="Huang Z."/>
            <person name="Li C."/>
            <person name="White S."/>
            <person name="Xiong Z."/>
            <person name="Fang D."/>
            <person name="Wang B."/>
            <person name="Ming Y."/>
            <person name="Chen Y."/>
            <person name="Zheng Y."/>
            <person name="Kuraku S."/>
            <person name="Pignatelli M."/>
            <person name="Herrero J."/>
            <person name="Beal K."/>
            <person name="Nozawa M."/>
            <person name="Li Q."/>
            <person name="Wang J."/>
            <person name="Zhang H."/>
            <person name="Yu L."/>
            <person name="Shigenobu S."/>
            <person name="Wang J."/>
            <person name="Liu J."/>
            <person name="Flicek P."/>
            <person name="Searle S."/>
            <person name="Wang J."/>
            <person name="Kuratani S."/>
            <person name="Yin Y."/>
            <person name="Aken B."/>
            <person name="Zhang G."/>
            <person name="Irie N."/>
        </authorList>
    </citation>
    <scope>NUCLEOTIDE SEQUENCE [LARGE SCALE GENOMIC DNA]</scope>
</reference>
<dbReference type="InterPro" id="IPR027417">
    <property type="entry name" value="P-loop_NTPase"/>
</dbReference>
<feature type="domain" description="Disintegrin" evidence="17">
    <location>
        <begin position="1144"/>
        <end position="1230"/>
    </location>
</feature>
<dbReference type="SUPFAM" id="SSF57552">
    <property type="entry name" value="Blood coagulation inhibitor (disintegrin)"/>
    <property type="match status" value="1"/>
</dbReference>
<protein>
    <recommendedName>
        <fullName evidence="2">RNA helicase</fullName>
        <ecNumber evidence="2">3.6.4.13</ecNumber>
    </recommendedName>
</protein>
<dbReference type="FunFam" id="1.20.120.1080:FF:000002">
    <property type="entry name" value="Putative ATP-dependent RNA helicase DHX36"/>
    <property type="match status" value="1"/>
</dbReference>
<evidence type="ECO:0000313" key="21">
    <source>
        <dbReference type="EMBL" id="EMP37975.1"/>
    </source>
</evidence>
<dbReference type="EMBL" id="KB520915">
    <property type="protein sequence ID" value="EMP37975.1"/>
    <property type="molecule type" value="Genomic_DNA"/>
</dbReference>
<feature type="disulfide bond" evidence="13">
    <location>
        <begin position="1394"/>
        <end position="1403"/>
    </location>
</feature>
<dbReference type="GO" id="GO:1990913">
    <property type="term" value="C:sperm head plasma membrane"/>
    <property type="evidence" value="ECO:0007669"/>
    <property type="project" value="TreeGrafter"/>
</dbReference>
<dbReference type="PROSITE" id="PS50214">
    <property type="entry name" value="DISINTEGRIN_2"/>
    <property type="match status" value="1"/>
</dbReference>
<dbReference type="InterPro" id="IPR001650">
    <property type="entry name" value="Helicase_C-like"/>
</dbReference>
<organism evidence="21 22">
    <name type="scientific">Chelonia mydas</name>
    <name type="common">Green sea-turtle</name>
    <name type="synonym">Chelonia agassizi</name>
    <dbReference type="NCBI Taxonomy" id="8469"/>
    <lineage>
        <taxon>Eukaryota</taxon>
        <taxon>Metazoa</taxon>
        <taxon>Chordata</taxon>
        <taxon>Craniata</taxon>
        <taxon>Vertebrata</taxon>
        <taxon>Euteleostomi</taxon>
        <taxon>Archelosauria</taxon>
        <taxon>Testudinata</taxon>
        <taxon>Testudines</taxon>
        <taxon>Cryptodira</taxon>
        <taxon>Durocryptodira</taxon>
        <taxon>Americhelydia</taxon>
        <taxon>Chelonioidea</taxon>
        <taxon>Cheloniidae</taxon>
        <taxon>Chelonia</taxon>
    </lineage>
</organism>
<name>M7BQI2_CHEMY</name>
<dbReference type="InterPro" id="IPR001590">
    <property type="entry name" value="Peptidase_M12B"/>
</dbReference>
<dbReference type="PROSITE" id="PS50026">
    <property type="entry name" value="EGF_3"/>
    <property type="match status" value="1"/>
</dbReference>